<keyword evidence="3" id="KW-1185">Reference proteome</keyword>
<gene>
    <name evidence="2" type="ORF">HJC23_000555</name>
</gene>
<proteinExistence type="predicted"/>
<feature type="region of interest" description="Disordered" evidence="1">
    <location>
        <begin position="99"/>
        <end position="200"/>
    </location>
</feature>
<organism evidence="2 3">
    <name type="scientific">Cyclotella cryptica</name>
    <dbReference type="NCBI Taxonomy" id="29204"/>
    <lineage>
        <taxon>Eukaryota</taxon>
        <taxon>Sar</taxon>
        <taxon>Stramenopiles</taxon>
        <taxon>Ochrophyta</taxon>
        <taxon>Bacillariophyta</taxon>
        <taxon>Coscinodiscophyceae</taxon>
        <taxon>Thalassiosirophycidae</taxon>
        <taxon>Stephanodiscales</taxon>
        <taxon>Stephanodiscaceae</taxon>
        <taxon>Cyclotella</taxon>
    </lineage>
</organism>
<protein>
    <submittedName>
        <fullName evidence="2">Uncharacterized protein</fullName>
    </submittedName>
</protein>
<sequence length="232" mass="26237">MENIQSWSSFEHRHRQRSNTAVEAAHEEFKTSNNVADALYVSPSSTNIAQSAAALLRQAGLSGGDNTEDEEFKLKFHWMRPHPSLILEIEDQLLHQDSSDENNITEGDKDKQKQHKQKDQSTDSQSNARRPEIEASRLMKAHRYSQLSNVPSKKPNEDVQAHDGKTRQSFAEEANTCSPTLQNQSTEADDPTTDHSHSLDLPLEMPTLRINLANLVEPPLMSSWLPGEDEWE</sequence>
<feature type="compositionally biased region" description="Polar residues" evidence="1">
    <location>
        <begin position="175"/>
        <end position="186"/>
    </location>
</feature>
<dbReference type="Proteomes" id="UP001516023">
    <property type="component" value="Unassembled WGS sequence"/>
</dbReference>
<feature type="compositionally biased region" description="Basic and acidic residues" evidence="1">
    <location>
        <begin position="154"/>
        <end position="166"/>
    </location>
</feature>
<reference evidence="2 3" key="1">
    <citation type="journal article" date="2020" name="G3 (Bethesda)">
        <title>Improved Reference Genome for Cyclotella cryptica CCMP332, a Model for Cell Wall Morphogenesis, Salinity Adaptation, and Lipid Production in Diatoms (Bacillariophyta).</title>
        <authorList>
            <person name="Roberts W.R."/>
            <person name="Downey K.M."/>
            <person name="Ruck E.C."/>
            <person name="Traller J.C."/>
            <person name="Alverson A.J."/>
        </authorList>
    </citation>
    <scope>NUCLEOTIDE SEQUENCE [LARGE SCALE GENOMIC DNA]</scope>
    <source>
        <strain evidence="2 3">CCMP332</strain>
    </source>
</reference>
<dbReference type="AlphaFoldDB" id="A0ABD3PSZ2"/>
<evidence type="ECO:0000313" key="3">
    <source>
        <dbReference type="Proteomes" id="UP001516023"/>
    </source>
</evidence>
<evidence type="ECO:0000256" key="1">
    <source>
        <dbReference type="SAM" id="MobiDB-lite"/>
    </source>
</evidence>
<accession>A0ABD3PSZ2</accession>
<feature type="region of interest" description="Disordered" evidence="1">
    <location>
        <begin position="1"/>
        <end position="25"/>
    </location>
</feature>
<dbReference type="EMBL" id="JABMIG020000117">
    <property type="protein sequence ID" value="KAL3791135.1"/>
    <property type="molecule type" value="Genomic_DNA"/>
</dbReference>
<comment type="caution">
    <text evidence="2">The sequence shown here is derived from an EMBL/GenBank/DDBJ whole genome shotgun (WGS) entry which is preliminary data.</text>
</comment>
<feature type="compositionally biased region" description="Basic and acidic residues" evidence="1">
    <location>
        <begin position="106"/>
        <end position="121"/>
    </location>
</feature>
<name>A0ABD3PSZ2_9STRA</name>
<evidence type="ECO:0000313" key="2">
    <source>
        <dbReference type="EMBL" id="KAL3791135.1"/>
    </source>
</evidence>